<dbReference type="PANTHER" id="PTHR13847:SF281">
    <property type="entry name" value="FAD DEPENDENT OXIDOREDUCTASE DOMAIN-CONTAINING PROTEIN"/>
    <property type="match status" value="1"/>
</dbReference>
<protein>
    <submittedName>
        <fullName evidence="2">FAD-binding oxidoreductase</fullName>
    </submittedName>
</protein>
<dbReference type="InterPro" id="IPR036188">
    <property type="entry name" value="FAD/NAD-bd_sf"/>
</dbReference>
<comment type="caution">
    <text evidence="2">The sequence shown here is derived from an EMBL/GenBank/DDBJ whole genome shotgun (WGS) entry which is preliminary data.</text>
</comment>
<feature type="domain" description="FAD dependent oxidoreductase" evidence="1">
    <location>
        <begin position="32"/>
        <end position="395"/>
    </location>
</feature>
<organism evidence="2 3">
    <name type="scientific">Streptomyces lonarensis</name>
    <dbReference type="NCBI Taxonomy" id="700599"/>
    <lineage>
        <taxon>Bacteria</taxon>
        <taxon>Bacillati</taxon>
        <taxon>Actinomycetota</taxon>
        <taxon>Actinomycetes</taxon>
        <taxon>Kitasatosporales</taxon>
        <taxon>Streptomycetaceae</taxon>
        <taxon>Streptomyces</taxon>
    </lineage>
</organism>
<reference evidence="2 3" key="1">
    <citation type="submission" date="2020-03" db="EMBL/GenBank/DDBJ databases">
        <title>Draft genome of Streptomyces sp. ventii, isolated from the Axial Seamount in the Pacific Ocean, and resequencing of the two type strains Streptomyces lonarensis strain NCL 716 and Streptomyces bohaiensis strain 11A07.</title>
        <authorList>
            <person name="Loughran R.M."/>
            <person name="Pfannmuller K.M."/>
            <person name="Wasson B.J."/>
            <person name="Deadmond M.C."/>
            <person name="Paddock B.E."/>
            <person name="Koyack M.J."/>
            <person name="Gallegos D.A."/>
            <person name="Mitchell E.A."/>
            <person name="Ushijima B."/>
            <person name="Saw J.H."/>
            <person name="Mcphail K.L."/>
            <person name="Videau P."/>
        </authorList>
    </citation>
    <scope>NUCLEOTIDE SEQUENCE [LARGE SCALE GENOMIC DNA]</scope>
    <source>
        <strain evidence="2 3">NCL716</strain>
    </source>
</reference>
<dbReference type="Proteomes" id="UP000578686">
    <property type="component" value="Unassembled WGS sequence"/>
</dbReference>
<dbReference type="RefSeq" id="WP_167971202.1">
    <property type="nucleotide sequence ID" value="NZ_JAAVJD010000108.1"/>
</dbReference>
<accession>A0A7X6I001</accession>
<name>A0A7X6I001_9ACTN</name>
<dbReference type="AlphaFoldDB" id="A0A7X6I001"/>
<dbReference type="Gene3D" id="3.50.50.60">
    <property type="entry name" value="FAD/NAD(P)-binding domain"/>
    <property type="match status" value="1"/>
</dbReference>
<dbReference type="GO" id="GO:0005737">
    <property type="term" value="C:cytoplasm"/>
    <property type="evidence" value="ECO:0007669"/>
    <property type="project" value="TreeGrafter"/>
</dbReference>
<dbReference type="InterPro" id="IPR006076">
    <property type="entry name" value="FAD-dep_OxRdtase"/>
</dbReference>
<dbReference type="EMBL" id="JAAVJD010000108">
    <property type="protein sequence ID" value="NJQ06779.1"/>
    <property type="molecule type" value="Genomic_DNA"/>
</dbReference>
<evidence type="ECO:0000313" key="2">
    <source>
        <dbReference type="EMBL" id="NJQ06779.1"/>
    </source>
</evidence>
<keyword evidence="3" id="KW-1185">Reference proteome</keyword>
<sequence length="444" mass="45570">MSLPLADLPPWSAAPEAPAAPAARVTDGLTADIAVVGAGLAGLATAHHLLDRDPAADVAVIDARHPAAGASGRGTGLLGPRVGPPIDVAVRRFGPSVARAAHLASEAAVAGVVELCSTVGAAAGLRPGGQIVATRTAPGLASLARQDAAYRSLGLTVPVLSAAEIRRRVGVPYHAGLLYPGAATLDPAALTRALAAACAAKGARFHGDSPLLGLRPGDGRTPTELRFAEGTLRARKVVLAVNADAGRLGLPVGTVLPLRVHALATAPLPPELRAALGGESGTALVDSAAPAPYFRLTPEGRLVLGGGRVSHAPLPEEEDAPSRDAARRLLEERLRRLHPGLAEVPVAYRWSGRIGMTADGLPVVGRVGGHPDIWYIGGCCGHGLAMSAAHGRYVASHLTGPAPAGSRLPWHRDRAPRLPLGSRPARALLRAYLRQLEREAHRTP</sequence>
<proteinExistence type="predicted"/>
<gene>
    <name evidence="2" type="ORF">HCN56_14605</name>
</gene>
<dbReference type="Gene3D" id="3.30.9.10">
    <property type="entry name" value="D-Amino Acid Oxidase, subunit A, domain 2"/>
    <property type="match status" value="1"/>
</dbReference>
<dbReference type="PANTHER" id="PTHR13847">
    <property type="entry name" value="SARCOSINE DEHYDROGENASE-RELATED"/>
    <property type="match status" value="1"/>
</dbReference>
<dbReference type="SUPFAM" id="SSF51905">
    <property type="entry name" value="FAD/NAD(P)-binding domain"/>
    <property type="match status" value="1"/>
</dbReference>
<evidence type="ECO:0000259" key="1">
    <source>
        <dbReference type="Pfam" id="PF01266"/>
    </source>
</evidence>
<evidence type="ECO:0000313" key="3">
    <source>
        <dbReference type="Proteomes" id="UP000578686"/>
    </source>
</evidence>
<dbReference type="Pfam" id="PF01266">
    <property type="entry name" value="DAO"/>
    <property type="match status" value="1"/>
</dbReference>